<dbReference type="InterPro" id="IPR007737">
    <property type="entry name" value="Mga_HTH"/>
</dbReference>
<feature type="domain" description="PTS EIIB type-2" evidence="6">
    <location>
        <begin position="400"/>
        <end position="494"/>
    </location>
</feature>
<dbReference type="Gene3D" id="1.10.1790.10">
    <property type="entry name" value="PRD domain"/>
    <property type="match status" value="2"/>
</dbReference>
<dbReference type="Gene3D" id="1.10.10.10">
    <property type="entry name" value="Winged helix-like DNA-binding domain superfamily/Winged helix DNA-binding domain"/>
    <property type="match status" value="1"/>
</dbReference>
<keyword evidence="4" id="KW-0010">Activator</keyword>
<feature type="domain" description="PRD" evidence="7">
    <location>
        <begin position="174"/>
        <end position="286"/>
    </location>
</feature>
<dbReference type="InterPro" id="IPR050661">
    <property type="entry name" value="BglG_antiterminators"/>
</dbReference>
<evidence type="ECO:0000256" key="4">
    <source>
        <dbReference type="ARBA" id="ARBA00023159"/>
    </source>
</evidence>
<keyword evidence="2" id="KW-0677">Repeat</keyword>
<sequence length="494" mass="58533">MIFSSNENMMINILNFDEYVSAKYLAETLYVSTKTVYRMIKKINELFIEEKKVPLIISEHGKGYRLSSRFRNSDVHSMVEFAEENTLNEVALALLFKYPNKVKRTVMNTDYLSDSSIERRLKKIAEIINKYAIQLHYDREYLWLSGKEVTIRKAINHLFLEMNKLNSLSEIGITINAIDKYFIDQQIVLIEEMLNEYINYPYDITIYTHIYMVMKRYREGEVHYLGNQEPLEKEERLLMESNPQLLEVATKIIRNIENYLSIQMDSLEIYFVFQNIYSINSQKRESSNVDKKLAEEITKKFITDYFMISDVTLLPESRSLYEDLYQHILPMLSRLRSGIRVENNLLDELLLEYRSTFLKVKTLAEEINQELMFDTKMNDAEIGYLTLYFEKYKIHRQEDKNILLICSTGVGTSELLKVRIQQNFPTMNIIATMSQRQVKKNLDFIKENVDLIFSTIRVPMEIENIPILLISPLLIDKDIQNINHTMKEIEQWKK</sequence>
<dbReference type="RefSeq" id="WP_311821181.1">
    <property type="nucleotide sequence ID" value="NZ_JARPYE010000010.1"/>
</dbReference>
<dbReference type="InterPro" id="IPR036388">
    <property type="entry name" value="WH-like_DNA-bd_sf"/>
</dbReference>
<dbReference type="PROSITE" id="PS51099">
    <property type="entry name" value="PTS_EIIB_TYPE_2"/>
    <property type="match status" value="1"/>
</dbReference>
<dbReference type="InterPro" id="IPR011608">
    <property type="entry name" value="PRD"/>
</dbReference>
<dbReference type="PROSITE" id="PS51372">
    <property type="entry name" value="PRD_2"/>
    <property type="match status" value="2"/>
</dbReference>
<keyword evidence="3" id="KW-0805">Transcription regulation</keyword>
<dbReference type="InterPro" id="IPR036095">
    <property type="entry name" value="PTS_EIIB-like_sf"/>
</dbReference>
<dbReference type="PANTHER" id="PTHR30185">
    <property type="entry name" value="CRYPTIC BETA-GLUCOSIDE BGL OPERON ANTITERMINATOR"/>
    <property type="match status" value="1"/>
</dbReference>
<evidence type="ECO:0000256" key="5">
    <source>
        <dbReference type="ARBA" id="ARBA00023163"/>
    </source>
</evidence>
<accession>A0ABU3EUI6</accession>
<keyword evidence="1" id="KW-0808">Transferase</keyword>
<comment type="caution">
    <text evidence="8">The sequence shown here is derived from an EMBL/GenBank/DDBJ whole genome shotgun (WGS) entry which is preliminary data.</text>
</comment>
<name>A0ABU3EUI6_9ENTE</name>
<dbReference type="InterPro" id="IPR013011">
    <property type="entry name" value="PTS_EIIB_2"/>
</dbReference>
<dbReference type="InterPro" id="IPR036634">
    <property type="entry name" value="PRD_sf"/>
</dbReference>
<dbReference type="Proteomes" id="UP001252875">
    <property type="component" value="Unassembled WGS sequence"/>
</dbReference>
<evidence type="ECO:0000313" key="9">
    <source>
        <dbReference type="Proteomes" id="UP001252875"/>
    </source>
</evidence>
<feature type="domain" description="PRD" evidence="7">
    <location>
        <begin position="289"/>
        <end position="399"/>
    </location>
</feature>
<dbReference type="InterPro" id="IPR013196">
    <property type="entry name" value="HTH_11"/>
</dbReference>
<dbReference type="Pfam" id="PF00874">
    <property type="entry name" value="PRD"/>
    <property type="match status" value="1"/>
</dbReference>
<dbReference type="PANTHER" id="PTHR30185:SF18">
    <property type="entry name" value="TRANSCRIPTIONAL REGULATOR MTLR"/>
    <property type="match status" value="1"/>
</dbReference>
<evidence type="ECO:0000259" key="6">
    <source>
        <dbReference type="PROSITE" id="PS51099"/>
    </source>
</evidence>
<gene>
    <name evidence="8" type="ORF">P7D85_02060</name>
</gene>
<evidence type="ECO:0000256" key="1">
    <source>
        <dbReference type="ARBA" id="ARBA00022679"/>
    </source>
</evidence>
<organism evidence="8 9">
    <name type="scientific">Enterococcus hulanensis</name>
    <dbReference type="NCBI Taxonomy" id="2559929"/>
    <lineage>
        <taxon>Bacteria</taxon>
        <taxon>Bacillati</taxon>
        <taxon>Bacillota</taxon>
        <taxon>Bacilli</taxon>
        <taxon>Lactobacillales</taxon>
        <taxon>Enterococcaceae</taxon>
        <taxon>Enterococcus</taxon>
    </lineage>
</organism>
<dbReference type="SUPFAM" id="SSF63520">
    <property type="entry name" value="PTS-regulatory domain, PRD"/>
    <property type="match status" value="2"/>
</dbReference>
<dbReference type="Pfam" id="PF05043">
    <property type="entry name" value="Mga"/>
    <property type="match status" value="1"/>
</dbReference>
<evidence type="ECO:0000259" key="7">
    <source>
        <dbReference type="PROSITE" id="PS51372"/>
    </source>
</evidence>
<keyword evidence="9" id="KW-1185">Reference proteome</keyword>
<dbReference type="SUPFAM" id="SSF52794">
    <property type="entry name" value="PTS system IIB component-like"/>
    <property type="match status" value="1"/>
</dbReference>
<evidence type="ECO:0000256" key="2">
    <source>
        <dbReference type="ARBA" id="ARBA00022737"/>
    </source>
</evidence>
<evidence type="ECO:0000256" key="3">
    <source>
        <dbReference type="ARBA" id="ARBA00023015"/>
    </source>
</evidence>
<dbReference type="Pfam" id="PF08279">
    <property type="entry name" value="HTH_11"/>
    <property type="match status" value="1"/>
</dbReference>
<proteinExistence type="predicted"/>
<protein>
    <submittedName>
        <fullName evidence="8">PRD domain-containing protein</fullName>
    </submittedName>
</protein>
<reference evidence="8 9" key="1">
    <citation type="submission" date="2023-03" db="EMBL/GenBank/DDBJ databases">
        <authorList>
            <person name="Shen W."/>
            <person name="Cai J."/>
        </authorList>
    </citation>
    <scope>NUCLEOTIDE SEQUENCE [LARGE SCALE GENOMIC DNA]</scope>
    <source>
        <strain evidence="8 9">D6-4</strain>
    </source>
</reference>
<dbReference type="CDD" id="cd05568">
    <property type="entry name" value="PTS_IIB_bgl_like"/>
    <property type="match status" value="1"/>
</dbReference>
<dbReference type="Gene3D" id="3.40.50.2300">
    <property type="match status" value="1"/>
</dbReference>
<keyword evidence="5" id="KW-0804">Transcription</keyword>
<evidence type="ECO:0000313" key="8">
    <source>
        <dbReference type="EMBL" id="MDT2598539.1"/>
    </source>
</evidence>
<dbReference type="EMBL" id="JARPYI010000001">
    <property type="protein sequence ID" value="MDT2598539.1"/>
    <property type="molecule type" value="Genomic_DNA"/>
</dbReference>